<dbReference type="PROSITE" id="PS51063">
    <property type="entry name" value="HTH_CRP_2"/>
    <property type="match status" value="1"/>
</dbReference>
<evidence type="ECO:0000256" key="2">
    <source>
        <dbReference type="ARBA" id="ARBA00023125"/>
    </source>
</evidence>
<dbReference type="InterPro" id="IPR018490">
    <property type="entry name" value="cNMP-bd_dom_sf"/>
</dbReference>
<dbReference type="CDD" id="cd00092">
    <property type="entry name" value="HTH_CRP"/>
    <property type="match status" value="1"/>
</dbReference>
<dbReference type="AlphaFoldDB" id="A0A285V0N7"/>
<dbReference type="GO" id="GO:0006355">
    <property type="term" value="P:regulation of DNA-templated transcription"/>
    <property type="evidence" value="ECO:0007669"/>
    <property type="project" value="InterPro"/>
</dbReference>
<dbReference type="SMART" id="SM00419">
    <property type="entry name" value="HTH_CRP"/>
    <property type="match status" value="1"/>
</dbReference>
<reference evidence="5 6" key="1">
    <citation type="submission" date="2017-08" db="EMBL/GenBank/DDBJ databases">
        <authorList>
            <person name="de Groot N.N."/>
        </authorList>
    </citation>
    <scope>NUCLEOTIDE SEQUENCE [LARGE SCALE GENOMIC DNA]</scope>
    <source>
        <strain evidence="5 6">JC85</strain>
    </source>
</reference>
<gene>
    <name evidence="5" type="ORF">SAMN05892877_13143</name>
</gene>
<dbReference type="InterPro" id="IPR036390">
    <property type="entry name" value="WH_DNA-bd_sf"/>
</dbReference>
<dbReference type="Pfam" id="PF13545">
    <property type="entry name" value="HTH_Crp_2"/>
    <property type="match status" value="1"/>
</dbReference>
<dbReference type="InterPro" id="IPR014710">
    <property type="entry name" value="RmlC-like_jellyroll"/>
</dbReference>
<evidence type="ECO:0000313" key="6">
    <source>
        <dbReference type="Proteomes" id="UP000219167"/>
    </source>
</evidence>
<dbReference type="SUPFAM" id="SSF46785">
    <property type="entry name" value="Winged helix' DNA-binding domain"/>
    <property type="match status" value="1"/>
</dbReference>
<keyword evidence="1" id="KW-0805">Transcription regulation</keyword>
<evidence type="ECO:0000256" key="1">
    <source>
        <dbReference type="ARBA" id="ARBA00023015"/>
    </source>
</evidence>
<dbReference type="Proteomes" id="UP000219167">
    <property type="component" value="Unassembled WGS sequence"/>
</dbReference>
<keyword evidence="3" id="KW-0804">Transcription</keyword>
<keyword evidence="6" id="KW-1185">Reference proteome</keyword>
<dbReference type="EMBL" id="OBQD01000031">
    <property type="protein sequence ID" value="SOC47620.1"/>
    <property type="molecule type" value="Genomic_DNA"/>
</dbReference>
<protein>
    <submittedName>
        <fullName evidence="5">CRP/FNR family transcriptional regulator</fullName>
    </submittedName>
</protein>
<dbReference type="Gene3D" id="1.10.10.10">
    <property type="entry name" value="Winged helix-like DNA-binding domain superfamily/Winged helix DNA-binding domain"/>
    <property type="match status" value="1"/>
</dbReference>
<dbReference type="InterPro" id="IPR036388">
    <property type="entry name" value="WH-like_DNA-bd_sf"/>
</dbReference>
<proteinExistence type="predicted"/>
<evidence type="ECO:0000259" key="4">
    <source>
        <dbReference type="PROSITE" id="PS51063"/>
    </source>
</evidence>
<feature type="domain" description="HTH crp-type" evidence="4">
    <location>
        <begin position="100"/>
        <end position="177"/>
    </location>
</feature>
<dbReference type="InterPro" id="IPR012318">
    <property type="entry name" value="HTH_CRP"/>
</dbReference>
<dbReference type="PRINTS" id="PR00034">
    <property type="entry name" value="HTHCRP"/>
</dbReference>
<organism evidence="5 6">
    <name type="scientific">Rhizobium subbaraonis</name>
    <dbReference type="NCBI Taxonomy" id="908946"/>
    <lineage>
        <taxon>Bacteria</taxon>
        <taxon>Pseudomonadati</taxon>
        <taxon>Pseudomonadota</taxon>
        <taxon>Alphaproteobacteria</taxon>
        <taxon>Hyphomicrobiales</taxon>
        <taxon>Rhizobiaceae</taxon>
        <taxon>Rhizobium/Agrobacterium group</taxon>
        <taxon>Rhizobium</taxon>
    </lineage>
</organism>
<dbReference type="Gene3D" id="2.60.120.10">
    <property type="entry name" value="Jelly Rolls"/>
    <property type="match status" value="1"/>
</dbReference>
<dbReference type="SUPFAM" id="SSF51206">
    <property type="entry name" value="cAMP-binding domain-like"/>
    <property type="match status" value="1"/>
</dbReference>
<keyword evidence="2" id="KW-0238">DNA-binding</keyword>
<evidence type="ECO:0000256" key="3">
    <source>
        <dbReference type="ARBA" id="ARBA00023163"/>
    </source>
</evidence>
<sequence length="189" mass="20689">MILASRATGSEGRPHHQFRLSEGCIALSQTLADGRRQIVDIVGPGALVGIVLGDKNRMTAETLSYCHIERQHGDDVDKTYSAICEAMKRIEAHTVLLGRKTAPERVASAILDLSERFSRPQRAHFESPVFNLYLGRGDLADWLGLSLETVSRCFTRFKRAGLIDFDEPEIVTLLNTPALQAIADGAASA</sequence>
<accession>A0A285V0N7</accession>
<dbReference type="OrthoDB" id="667966at2"/>
<dbReference type="RefSeq" id="WP_097143050.1">
    <property type="nucleotide sequence ID" value="NZ_OBQD01000031.1"/>
</dbReference>
<evidence type="ECO:0000313" key="5">
    <source>
        <dbReference type="EMBL" id="SOC47620.1"/>
    </source>
</evidence>
<name>A0A285V0N7_9HYPH</name>
<dbReference type="GO" id="GO:0003677">
    <property type="term" value="F:DNA binding"/>
    <property type="evidence" value="ECO:0007669"/>
    <property type="project" value="UniProtKB-KW"/>
</dbReference>